<dbReference type="Pfam" id="PF18962">
    <property type="entry name" value="Por_Secre_tail"/>
    <property type="match status" value="1"/>
</dbReference>
<dbReference type="InterPro" id="IPR026444">
    <property type="entry name" value="Secre_tail"/>
</dbReference>
<dbReference type="NCBIfam" id="TIGR04183">
    <property type="entry name" value="Por_Secre_tail"/>
    <property type="match status" value="1"/>
</dbReference>
<comment type="caution">
    <text evidence="4">The sequence shown here is derived from an EMBL/GenBank/DDBJ whole genome shotgun (WGS) entry which is preliminary data.</text>
</comment>
<dbReference type="NCBIfam" id="NF038123">
    <property type="entry name" value="NF038123_dom"/>
    <property type="match status" value="1"/>
</dbReference>
<evidence type="ECO:0000256" key="1">
    <source>
        <dbReference type="ARBA" id="ARBA00022729"/>
    </source>
</evidence>
<dbReference type="EMBL" id="JAUOEK010000120">
    <property type="protein sequence ID" value="MDO5970454.1"/>
    <property type="molecule type" value="Genomic_DNA"/>
</dbReference>
<dbReference type="Gene3D" id="2.60.40.2130">
    <property type="entry name" value="F-spondin domain"/>
    <property type="match status" value="1"/>
</dbReference>
<accession>A0ABT8WBE4</accession>
<dbReference type="PROSITE" id="PS51020">
    <property type="entry name" value="SPONDIN"/>
    <property type="match status" value="1"/>
</dbReference>
<sequence length="314" mass="34019">MKKTTLLFISILFTYMLSFSQSTANYTIVFESIWESVAINSTEGQSTIALPSNAHWSPLAVVTHQTPDVFLMMGAAASSGIEDIAETGSTNAFETEVNNNTDADKVIIGSGLGLAKGTITINNLEVSEDYPLITLASMIAPSPDWFIGINGVSLRSGNNIINNGWKDTFSMDLFPYDAGTEDGNAYSGSNPDSDPIDVITSRSNTTPFNEKKIGTLTFTYNSSTLSTRTVNTIEAIKISPNPTINGVITISNIQNIELSSIKVYNILGSLVKQIEIKQKLAKLSVDFSDLNKGIYLLNFKTIDDINSSKKLVIN</sequence>
<feature type="chain" id="PRO_5047413862" evidence="2">
    <location>
        <begin position="25"/>
        <end position="314"/>
    </location>
</feature>
<feature type="domain" description="Spondin" evidence="3">
    <location>
        <begin position="14"/>
        <end position="210"/>
    </location>
</feature>
<evidence type="ECO:0000313" key="5">
    <source>
        <dbReference type="Proteomes" id="UP001176883"/>
    </source>
</evidence>
<keyword evidence="5" id="KW-1185">Reference proteome</keyword>
<evidence type="ECO:0000256" key="2">
    <source>
        <dbReference type="SAM" id="SignalP"/>
    </source>
</evidence>
<keyword evidence="1 2" id="KW-0732">Signal</keyword>
<evidence type="ECO:0000259" key="3">
    <source>
        <dbReference type="PROSITE" id="PS51020"/>
    </source>
</evidence>
<protein>
    <submittedName>
        <fullName evidence="4">Spondin domain-containing protein</fullName>
    </submittedName>
</protein>
<dbReference type="InterPro" id="IPR038678">
    <property type="entry name" value="Spondin_N_sf"/>
</dbReference>
<organism evidence="4 5">
    <name type="scientific">Flavivirga aquimarina</name>
    <dbReference type="NCBI Taxonomy" id="2027862"/>
    <lineage>
        <taxon>Bacteria</taxon>
        <taxon>Pseudomonadati</taxon>
        <taxon>Bacteroidota</taxon>
        <taxon>Flavobacteriia</taxon>
        <taxon>Flavobacteriales</taxon>
        <taxon>Flavobacteriaceae</taxon>
        <taxon>Flavivirga</taxon>
    </lineage>
</organism>
<name>A0ABT8WBE4_9FLAO</name>
<dbReference type="InterPro" id="IPR009465">
    <property type="entry name" value="Spondin_N"/>
</dbReference>
<proteinExistence type="predicted"/>
<gene>
    <name evidence="4" type="ORF">Q4Q35_11620</name>
</gene>
<evidence type="ECO:0000313" key="4">
    <source>
        <dbReference type="EMBL" id="MDO5970454.1"/>
    </source>
</evidence>
<dbReference type="Proteomes" id="UP001176883">
    <property type="component" value="Unassembled WGS sequence"/>
</dbReference>
<feature type="signal peptide" evidence="2">
    <location>
        <begin position="1"/>
        <end position="24"/>
    </location>
</feature>
<dbReference type="RefSeq" id="WP_303278143.1">
    <property type="nucleotide sequence ID" value="NZ_JAUOEK010000120.1"/>
</dbReference>
<dbReference type="Pfam" id="PF06468">
    <property type="entry name" value="Spond_N"/>
    <property type="match status" value="1"/>
</dbReference>
<reference evidence="4" key="1">
    <citation type="submission" date="2023-07" db="EMBL/GenBank/DDBJ databases">
        <title>Two novel species in the genus Flavivirga.</title>
        <authorList>
            <person name="Kwon K."/>
        </authorList>
    </citation>
    <scope>NUCLEOTIDE SEQUENCE</scope>
    <source>
        <strain evidence="4">KCTC 52353</strain>
    </source>
</reference>